<dbReference type="NCBIfam" id="TIGR02532">
    <property type="entry name" value="IV_pilin_GFxxxE"/>
    <property type="match status" value="1"/>
</dbReference>
<organism evidence="2 3">
    <name type="scientific">Candidatus Komeilibacteria bacterium CG_4_10_14_0_8_um_filter_37_78</name>
    <dbReference type="NCBI Taxonomy" id="1974471"/>
    <lineage>
        <taxon>Bacteria</taxon>
        <taxon>Candidatus Komeiliibacteriota</taxon>
    </lineage>
</organism>
<protein>
    <recommendedName>
        <fullName evidence="4">Pili assembly chaperone</fullName>
    </recommendedName>
</protein>
<dbReference type="EMBL" id="PFMC01000013">
    <property type="protein sequence ID" value="PIY95321.1"/>
    <property type="molecule type" value="Genomic_DNA"/>
</dbReference>
<dbReference type="Pfam" id="PF07963">
    <property type="entry name" value="N_methyl"/>
    <property type="match status" value="1"/>
</dbReference>
<keyword evidence="1" id="KW-1133">Transmembrane helix</keyword>
<dbReference type="SUPFAM" id="SSF54523">
    <property type="entry name" value="Pili subunits"/>
    <property type="match status" value="1"/>
</dbReference>
<name>A0A2M7RFI3_9BACT</name>
<dbReference type="Proteomes" id="UP000228689">
    <property type="component" value="Unassembled WGS sequence"/>
</dbReference>
<dbReference type="PROSITE" id="PS00409">
    <property type="entry name" value="PROKAR_NTER_METHYL"/>
    <property type="match status" value="1"/>
</dbReference>
<dbReference type="Gene3D" id="3.30.700.10">
    <property type="entry name" value="Glycoprotein, Type 4 Pilin"/>
    <property type="match status" value="1"/>
</dbReference>
<keyword evidence="1" id="KW-0472">Membrane</keyword>
<feature type="transmembrane region" description="Helical" evidence="1">
    <location>
        <begin position="7"/>
        <end position="28"/>
    </location>
</feature>
<evidence type="ECO:0008006" key="4">
    <source>
        <dbReference type="Google" id="ProtNLM"/>
    </source>
</evidence>
<gene>
    <name evidence="2" type="ORF">COY67_00500</name>
</gene>
<evidence type="ECO:0000313" key="2">
    <source>
        <dbReference type="EMBL" id="PIY95321.1"/>
    </source>
</evidence>
<comment type="caution">
    <text evidence="2">The sequence shown here is derived from an EMBL/GenBank/DDBJ whole genome shotgun (WGS) entry which is preliminary data.</text>
</comment>
<dbReference type="InterPro" id="IPR012902">
    <property type="entry name" value="N_methyl_site"/>
</dbReference>
<evidence type="ECO:0000256" key="1">
    <source>
        <dbReference type="SAM" id="Phobius"/>
    </source>
</evidence>
<accession>A0A2M7RFI3</accession>
<proteinExistence type="predicted"/>
<dbReference type="InterPro" id="IPR045584">
    <property type="entry name" value="Pilin-like"/>
</dbReference>
<sequence length="154" mass="15950">MRKGFTLIELLIVIGIIAILAALTFVAVDPATRFAEARNAERWSAANSVLNAVLKYQVDNDGTMPSGLDAVAGSSQVLGTAATGCDSTCTADTTVATCVDLSTDLVSKYLASIPQDPSTGAATNTDYYINVDANGRLAVGACDPELSETITVSR</sequence>
<evidence type="ECO:0000313" key="3">
    <source>
        <dbReference type="Proteomes" id="UP000228689"/>
    </source>
</evidence>
<keyword evidence="1" id="KW-0812">Transmembrane</keyword>
<reference evidence="3" key="1">
    <citation type="submission" date="2017-09" db="EMBL/GenBank/DDBJ databases">
        <title>Depth-based differentiation of microbial function through sediment-hosted aquifers and enrichment of novel symbionts in the deep terrestrial subsurface.</title>
        <authorList>
            <person name="Probst A.J."/>
            <person name="Ladd B."/>
            <person name="Jarett J.K."/>
            <person name="Geller-Mcgrath D.E."/>
            <person name="Sieber C.M.K."/>
            <person name="Emerson J.B."/>
            <person name="Anantharaman K."/>
            <person name="Thomas B.C."/>
            <person name="Malmstrom R."/>
            <person name="Stieglmeier M."/>
            <person name="Klingl A."/>
            <person name="Woyke T."/>
            <person name="Ryan C.M."/>
            <person name="Banfield J.F."/>
        </authorList>
    </citation>
    <scope>NUCLEOTIDE SEQUENCE [LARGE SCALE GENOMIC DNA]</scope>
</reference>
<dbReference type="AlphaFoldDB" id="A0A2M7RFI3"/>